<gene>
    <name evidence="1" type="ORF">LCGC14_1020410</name>
</gene>
<evidence type="ECO:0000313" key="1">
    <source>
        <dbReference type="EMBL" id="KKN12041.1"/>
    </source>
</evidence>
<proteinExistence type="predicted"/>
<protein>
    <recommendedName>
        <fullName evidence="2">HNH endonuclease</fullName>
    </recommendedName>
</protein>
<dbReference type="EMBL" id="LAZR01004074">
    <property type="protein sequence ID" value="KKN12041.1"/>
    <property type="molecule type" value="Genomic_DNA"/>
</dbReference>
<organism evidence="1">
    <name type="scientific">marine sediment metagenome</name>
    <dbReference type="NCBI Taxonomy" id="412755"/>
    <lineage>
        <taxon>unclassified sequences</taxon>
        <taxon>metagenomes</taxon>
        <taxon>ecological metagenomes</taxon>
    </lineage>
</organism>
<evidence type="ECO:0008006" key="2">
    <source>
        <dbReference type="Google" id="ProtNLM"/>
    </source>
</evidence>
<reference evidence="1" key="1">
    <citation type="journal article" date="2015" name="Nature">
        <title>Complex archaea that bridge the gap between prokaryotes and eukaryotes.</title>
        <authorList>
            <person name="Spang A."/>
            <person name="Saw J.H."/>
            <person name="Jorgensen S.L."/>
            <person name="Zaremba-Niedzwiedzka K."/>
            <person name="Martijn J."/>
            <person name="Lind A.E."/>
            <person name="van Eijk R."/>
            <person name="Schleper C."/>
            <person name="Guy L."/>
            <person name="Ettema T.J."/>
        </authorList>
    </citation>
    <scope>NUCLEOTIDE SEQUENCE</scope>
</reference>
<dbReference type="AlphaFoldDB" id="A0A0F9QFM9"/>
<accession>A0A0F9QFM9</accession>
<name>A0A0F9QFM9_9ZZZZ</name>
<comment type="caution">
    <text evidence="1">The sequence shown here is derived from an EMBL/GenBank/DDBJ whole genome shotgun (WGS) entry which is preliminary data.</text>
</comment>
<sequence>MKLKLAIEPIPASTWGRSLANLLPQKEWDKIRFECYKDAGDQCSICGDVSYSLHCHEQWAFDNRKKVQRLVGLECCCEICHDVHHFGRCTQVKTKQYLERLVRHWCKINGKTRQDFILHQNQVFGVNKKRANIYYIVKVGKRILA</sequence>